<dbReference type="EMBL" id="SNRY01001322">
    <property type="protein sequence ID" value="KAA6331809.1"/>
    <property type="molecule type" value="Genomic_DNA"/>
</dbReference>
<keyword evidence="3" id="KW-0732">Signal</keyword>
<keyword evidence="5" id="KW-0998">Cell outer membrane</keyword>
<evidence type="ECO:0000256" key="1">
    <source>
        <dbReference type="ARBA" id="ARBA00004370"/>
    </source>
</evidence>
<proteinExistence type="predicted"/>
<evidence type="ECO:0000256" key="5">
    <source>
        <dbReference type="ARBA" id="ARBA00023237"/>
    </source>
</evidence>
<accession>A0A5J4RDP5</accession>
<dbReference type="Gene3D" id="2.40.160.50">
    <property type="entry name" value="membrane protein fhac: a member of the omp85/tpsb transporter family"/>
    <property type="match status" value="1"/>
</dbReference>
<keyword evidence="4" id="KW-0472">Membrane</keyword>
<dbReference type="PANTHER" id="PTHR12815:SF47">
    <property type="entry name" value="TRANSLOCATION AND ASSEMBLY MODULE SUBUNIT TAMA"/>
    <property type="match status" value="1"/>
</dbReference>
<dbReference type="GO" id="GO:0019867">
    <property type="term" value="C:outer membrane"/>
    <property type="evidence" value="ECO:0007669"/>
    <property type="project" value="InterPro"/>
</dbReference>
<evidence type="ECO:0000256" key="3">
    <source>
        <dbReference type="ARBA" id="ARBA00022729"/>
    </source>
</evidence>
<evidence type="ECO:0000256" key="2">
    <source>
        <dbReference type="ARBA" id="ARBA00022692"/>
    </source>
</evidence>
<organism evidence="7">
    <name type="scientific">termite gut metagenome</name>
    <dbReference type="NCBI Taxonomy" id="433724"/>
    <lineage>
        <taxon>unclassified sequences</taxon>
        <taxon>metagenomes</taxon>
        <taxon>organismal metagenomes</taxon>
    </lineage>
</organism>
<sequence>MKDYSFSPSSILTGALFLVFLSSSCSTTKNLPEGEVLYTGQKAMRIENLSKTPTGLIAMEEIETALATPPNNSFLGSSRIRIPLPTGLWIYNRFVNSKGRLGKWIFNRFAAQPVFISAVNPNIRVKVASNLLHDYGYFNGTVNYEVLPDEKNPRKAKLQYAIDMKNPYVLDSIAYERFPPEMKQALLVRNRRPLIHKDDPFSVVKLDEERNRLSALLRNRGYYYLRPDFISYRADTTRISGKVDLQITPKAGLPKAALQQWRIGDIAVHLYGVNDEAPNESLQYENINIRYYNKLKVRPEVLKKSIRLVKGRLFTEWSHTQTQSKLTELGIFRYAEIQYASPRRRIPGEIRTDSVLNVTVKTAYDLPYDSELELNIATKSNDQTGPGVAYNVTKRNVFGGGETFSVRLRGSYEWQNRTPAGESASVINSYELGGAASLVFPGVLLPKIGGQEYNFPATTTFHLNAAQLNRARFFKMLSFGGDATYTFQPTRMHRHVVTPFKLTFNTLQRTTKEFDDVINANPILSRSLSNQFIPAMGYTYTYDNANYISFRRRRHNLFRVEASFTSAGNVTSLIYKLAGKGFGEQKDLLGAHFAQFLKLTADVRYTWYIDKNQSITTRFSGGILHSYGNSTVSPYSEQFFIGGANSIRAFTVRSIGPGSYRSEGQS</sequence>
<feature type="non-terminal residue" evidence="7">
    <location>
        <position position="666"/>
    </location>
</feature>
<evidence type="ECO:0000256" key="4">
    <source>
        <dbReference type="ARBA" id="ARBA00023136"/>
    </source>
</evidence>
<feature type="domain" description="Bacterial surface antigen (D15)" evidence="6">
    <location>
        <begin position="396"/>
        <end position="660"/>
    </location>
</feature>
<dbReference type="AlphaFoldDB" id="A0A5J4RDP5"/>
<dbReference type="InterPro" id="IPR039910">
    <property type="entry name" value="D15-like"/>
</dbReference>
<evidence type="ECO:0000259" key="6">
    <source>
        <dbReference type="Pfam" id="PF01103"/>
    </source>
</evidence>
<protein>
    <submittedName>
        <fullName evidence="7">Outer membrane protein assembly factor BamA</fullName>
    </submittedName>
</protein>
<dbReference type="Pfam" id="PF01103">
    <property type="entry name" value="Omp85"/>
    <property type="match status" value="1"/>
</dbReference>
<dbReference type="PANTHER" id="PTHR12815">
    <property type="entry name" value="SORTING AND ASSEMBLY MACHINERY SAMM50 PROTEIN FAMILY MEMBER"/>
    <property type="match status" value="1"/>
</dbReference>
<dbReference type="InterPro" id="IPR000184">
    <property type="entry name" value="Bac_surfAg_D15"/>
</dbReference>
<name>A0A5J4RDP5_9ZZZZ</name>
<dbReference type="PROSITE" id="PS51257">
    <property type="entry name" value="PROKAR_LIPOPROTEIN"/>
    <property type="match status" value="1"/>
</dbReference>
<comment type="caution">
    <text evidence="7">The sequence shown here is derived from an EMBL/GenBank/DDBJ whole genome shotgun (WGS) entry which is preliminary data.</text>
</comment>
<evidence type="ECO:0000313" key="7">
    <source>
        <dbReference type="EMBL" id="KAA6331809.1"/>
    </source>
</evidence>
<gene>
    <name evidence="7" type="ORF">EZS27_019617</name>
</gene>
<comment type="subcellular location">
    <subcellularLocation>
        <location evidence="1">Membrane</location>
    </subcellularLocation>
</comment>
<reference evidence="7" key="1">
    <citation type="submission" date="2019-03" db="EMBL/GenBank/DDBJ databases">
        <title>Single cell metagenomics reveals metabolic interactions within the superorganism composed of flagellate Streblomastix strix and complex community of Bacteroidetes bacteria on its surface.</title>
        <authorList>
            <person name="Treitli S.C."/>
            <person name="Kolisko M."/>
            <person name="Husnik F."/>
            <person name="Keeling P."/>
            <person name="Hampl V."/>
        </authorList>
    </citation>
    <scope>NUCLEOTIDE SEQUENCE</scope>
    <source>
        <strain evidence="7">STM</strain>
    </source>
</reference>
<keyword evidence="2" id="KW-0812">Transmembrane</keyword>